<keyword evidence="2" id="KW-1185">Reference proteome</keyword>
<dbReference type="Proteomes" id="UP001236559">
    <property type="component" value="Unassembled WGS sequence"/>
</dbReference>
<organism evidence="1 2">
    <name type="scientific">Peptoniphilus koenoeneniae</name>
    <dbReference type="NCBI Taxonomy" id="507751"/>
    <lineage>
        <taxon>Bacteria</taxon>
        <taxon>Bacillati</taxon>
        <taxon>Bacillota</taxon>
        <taxon>Tissierellia</taxon>
        <taxon>Tissierellales</taxon>
        <taxon>Peptoniphilaceae</taxon>
        <taxon>Peptoniphilus</taxon>
    </lineage>
</organism>
<sequence>MHRSKLIKDYDDKLISKKEFLIKSYEFFSFRNPKPFLFVNTYEKGMYNYQYYNIVAKYYRMLAKEEKNKRAYNRFMNISNKNYDLKDRMILEILKLKNFKNISAYYINCDSKGLEGKIFEIVLKDEKEAIFHTKNEKILKVLKEKNIFEKNQKNSLIDKYINERY</sequence>
<accession>A0ABU0AV84</accession>
<evidence type="ECO:0000313" key="1">
    <source>
        <dbReference type="EMBL" id="MDQ0274353.1"/>
    </source>
</evidence>
<gene>
    <name evidence="1" type="ORF">J2S72_000361</name>
</gene>
<dbReference type="Pfam" id="PF20353">
    <property type="entry name" value="DUF6648"/>
    <property type="match status" value="1"/>
</dbReference>
<reference evidence="1 2" key="1">
    <citation type="submission" date="2023-07" db="EMBL/GenBank/DDBJ databases">
        <title>Genomic Encyclopedia of Type Strains, Phase IV (KMG-IV): sequencing the most valuable type-strain genomes for metagenomic binning, comparative biology and taxonomic classification.</title>
        <authorList>
            <person name="Goeker M."/>
        </authorList>
    </citation>
    <scope>NUCLEOTIDE SEQUENCE [LARGE SCALE GENOMIC DNA]</scope>
    <source>
        <strain evidence="1 2">DSM 22616</strain>
    </source>
</reference>
<proteinExistence type="predicted"/>
<dbReference type="InterPro" id="IPR046590">
    <property type="entry name" value="DUF6648"/>
</dbReference>
<protein>
    <submittedName>
        <fullName evidence="1">Uncharacterized protein</fullName>
    </submittedName>
</protein>
<comment type="caution">
    <text evidence="1">The sequence shown here is derived from an EMBL/GenBank/DDBJ whole genome shotgun (WGS) entry which is preliminary data.</text>
</comment>
<name>A0ABU0AV84_9FIRM</name>
<dbReference type="EMBL" id="JAUSTN010000002">
    <property type="protein sequence ID" value="MDQ0274353.1"/>
    <property type="molecule type" value="Genomic_DNA"/>
</dbReference>
<evidence type="ECO:0000313" key="2">
    <source>
        <dbReference type="Proteomes" id="UP001236559"/>
    </source>
</evidence>